<dbReference type="RefSeq" id="WP_155091656.1">
    <property type="nucleotide sequence ID" value="NZ_WMJX01000008.1"/>
</dbReference>
<dbReference type="EMBL" id="WMJX01000008">
    <property type="protein sequence ID" value="MTG97611.1"/>
    <property type="molecule type" value="Genomic_DNA"/>
</dbReference>
<dbReference type="NCBIfam" id="NF033709">
    <property type="entry name" value="PorV_fam"/>
    <property type="match status" value="1"/>
</dbReference>
<proteinExistence type="predicted"/>
<evidence type="ECO:0000313" key="1">
    <source>
        <dbReference type="EMBL" id="MTG97611.1"/>
    </source>
</evidence>
<protein>
    <submittedName>
        <fullName evidence="1">PorV/PorQ family protein</fullName>
    </submittedName>
</protein>
<accession>A0A6I3LM27</accession>
<dbReference type="AlphaFoldDB" id="A0A6I3LM27"/>
<gene>
    <name evidence="1" type="ORF">GJV76_05585</name>
</gene>
<dbReference type="OrthoDB" id="1061717at2"/>
<comment type="caution">
    <text evidence="1">The sequence shown here is derived from an EMBL/GenBank/DDBJ whole genome shotgun (WGS) entry which is preliminary data.</text>
</comment>
<keyword evidence="2" id="KW-1185">Reference proteome</keyword>
<organism evidence="1 2">
    <name type="scientific">Myroides albus</name>
    <dbReference type="NCBI Taxonomy" id="2562892"/>
    <lineage>
        <taxon>Bacteria</taxon>
        <taxon>Pseudomonadati</taxon>
        <taxon>Bacteroidota</taxon>
        <taxon>Flavobacteriia</taxon>
        <taxon>Flavobacteriales</taxon>
        <taxon>Flavobacteriaceae</taxon>
        <taxon>Myroides</taxon>
    </lineage>
</organism>
<evidence type="ECO:0000313" key="2">
    <source>
        <dbReference type="Proteomes" id="UP000438760"/>
    </source>
</evidence>
<reference evidence="1 2" key="1">
    <citation type="submission" date="2019-11" db="EMBL/GenBank/DDBJ databases">
        <title>Genome of Strain BIT-d1.</title>
        <authorList>
            <person name="Yang Y."/>
        </authorList>
    </citation>
    <scope>NUCLEOTIDE SEQUENCE [LARGE SCALE GENOMIC DNA]</scope>
    <source>
        <strain evidence="1 2">BIT-d1</strain>
    </source>
</reference>
<name>A0A6I3LM27_9FLAO</name>
<dbReference type="Proteomes" id="UP000438760">
    <property type="component" value="Unassembled WGS sequence"/>
</dbReference>
<sequence>MFIKILQYISITALFSLSFSGFGQQRGLPVLETPGSAESLAKGLTTMARASQAFIYSNPASIFNTNTKFNTSYSVGLLPTQDKNMSLHSIATAYQRDRSAFFMGARYFSMGSITEQWDSEMNPIDQGKKLDFYSYTLDLGYAYRISNSFTGYTKLGFANQRVISNFKAYYLTLGIFYSGNIHQGIYSLGVEVSNLGFDKYKDKTKSLPSLLKLGGSILLPTFENHQIEIASNYGLYMPVDDYVAKSHFNMGVNYIFLDKYSISTGGHIGENNDYLTTGLGLKYQSFRFNIASKIAMRQDLENIYMLDIGYSL</sequence>